<dbReference type="PANTHER" id="PTHR46317">
    <property type="entry name" value="HYDROLASE OF PHP SUPERFAMILY-RELATED PROTEIN"/>
    <property type="match status" value="1"/>
</dbReference>
<feature type="binding site" evidence="4">
    <location>
        <position position="142"/>
    </location>
    <ligand>
        <name>a divalent metal cation</name>
        <dbReference type="ChEBI" id="CHEBI:60240"/>
        <label>2</label>
    </ligand>
</feature>
<name>A0A3D8PQL8_9BACI</name>
<dbReference type="RefSeq" id="WP_115773903.1">
    <property type="nucleotide sequence ID" value="NZ_PIOC01000020.1"/>
</dbReference>
<reference evidence="6" key="1">
    <citation type="submission" date="2017-11" db="EMBL/GenBank/DDBJ databases">
        <authorList>
            <person name="Zhu W."/>
        </authorList>
    </citation>
    <scope>NUCLEOTIDE SEQUENCE [LARGE SCALE GENOMIC DNA]</scope>
    <source>
        <strain evidence="6">CAU 1183</strain>
    </source>
</reference>
<feature type="binding site" evidence="4">
    <location>
        <position position="16"/>
    </location>
    <ligand>
        <name>a divalent metal cation</name>
        <dbReference type="ChEBI" id="CHEBI:60240"/>
        <label>1</label>
    </ligand>
</feature>
<comment type="caution">
    <text evidence="5">The sequence shown here is derived from an EMBL/GenBank/DDBJ whole genome shotgun (WGS) entry which is preliminary data.</text>
</comment>
<evidence type="ECO:0000256" key="2">
    <source>
        <dbReference type="ARBA" id="ARBA00022723"/>
    </source>
</evidence>
<dbReference type="Proteomes" id="UP000257143">
    <property type="component" value="Unassembled WGS sequence"/>
</dbReference>
<evidence type="ECO:0000256" key="1">
    <source>
        <dbReference type="ARBA" id="ARBA00009275"/>
    </source>
</evidence>
<dbReference type="OrthoDB" id="9775608at2"/>
<evidence type="ECO:0000313" key="6">
    <source>
        <dbReference type="Proteomes" id="UP000257143"/>
    </source>
</evidence>
<dbReference type="PANTHER" id="PTHR46317:SF1">
    <property type="entry name" value="HYDROLASE, TATD FAMILY"/>
    <property type="match status" value="1"/>
</dbReference>
<gene>
    <name evidence="5" type="ORF">CWR48_14100</name>
</gene>
<dbReference type="GO" id="GO:0046872">
    <property type="term" value="F:metal ion binding"/>
    <property type="evidence" value="ECO:0007669"/>
    <property type="project" value="UniProtKB-KW"/>
</dbReference>
<dbReference type="PROSITE" id="PS01137">
    <property type="entry name" value="TATD_1"/>
    <property type="match status" value="1"/>
</dbReference>
<keyword evidence="3" id="KW-0378">Hydrolase</keyword>
<dbReference type="PIRSF" id="PIRSF005902">
    <property type="entry name" value="DNase_TatD"/>
    <property type="match status" value="1"/>
</dbReference>
<dbReference type="SUPFAM" id="SSF51556">
    <property type="entry name" value="Metallo-dependent hydrolases"/>
    <property type="match status" value="1"/>
</dbReference>
<dbReference type="AlphaFoldDB" id="A0A3D8PQL8"/>
<dbReference type="InterPro" id="IPR018228">
    <property type="entry name" value="DNase_TatD-rel_CS"/>
</dbReference>
<feature type="binding site" evidence="4">
    <location>
        <position position="18"/>
    </location>
    <ligand>
        <name>a divalent metal cation</name>
        <dbReference type="ChEBI" id="CHEBI:60240"/>
        <label>1</label>
    </ligand>
</feature>
<keyword evidence="6" id="KW-1185">Reference proteome</keyword>
<dbReference type="InterPro" id="IPR032466">
    <property type="entry name" value="Metal_Hydrolase"/>
</dbReference>
<organism evidence="5 6">
    <name type="scientific">Oceanobacillus arenosus</name>
    <dbReference type="NCBI Taxonomy" id="1229153"/>
    <lineage>
        <taxon>Bacteria</taxon>
        <taxon>Bacillati</taxon>
        <taxon>Bacillota</taxon>
        <taxon>Bacilli</taxon>
        <taxon>Bacillales</taxon>
        <taxon>Bacillaceae</taxon>
        <taxon>Oceanobacillus</taxon>
    </lineage>
</organism>
<evidence type="ECO:0000256" key="4">
    <source>
        <dbReference type="PIRSR" id="PIRSR005902-1"/>
    </source>
</evidence>
<dbReference type="Pfam" id="PF01026">
    <property type="entry name" value="TatD_DNase"/>
    <property type="match status" value="1"/>
</dbReference>
<dbReference type="InterPro" id="IPR001130">
    <property type="entry name" value="TatD-like"/>
</dbReference>
<dbReference type="Gene3D" id="3.20.20.140">
    <property type="entry name" value="Metal-dependent hydrolases"/>
    <property type="match status" value="1"/>
</dbReference>
<feature type="binding site" evidence="4">
    <location>
        <position position="214"/>
    </location>
    <ligand>
        <name>a divalent metal cation</name>
        <dbReference type="ChEBI" id="CHEBI:60240"/>
        <label>1</label>
    </ligand>
</feature>
<evidence type="ECO:0000256" key="3">
    <source>
        <dbReference type="ARBA" id="ARBA00022801"/>
    </source>
</evidence>
<dbReference type="CDD" id="cd01310">
    <property type="entry name" value="TatD_DNAse"/>
    <property type="match status" value="1"/>
</dbReference>
<dbReference type="GO" id="GO:0016788">
    <property type="term" value="F:hydrolase activity, acting on ester bonds"/>
    <property type="evidence" value="ECO:0007669"/>
    <property type="project" value="InterPro"/>
</dbReference>
<feature type="binding site" evidence="4">
    <location>
        <position position="166"/>
    </location>
    <ligand>
        <name>a divalent metal cation</name>
        <dbReference type="ChEBI" id="CHEBI:60240"/>
        <label>2</label>
    </ligand>
</feature>
<proteinExistence type="inferred from homology"/>
<feature type="binding site" evidence="4">
    <location>
        <position position="102"/>
    </location>
    <ligand>
        <name>a divalent metal cation</name>
        <dbReference type="ChEBI" id="CHEBI:60240"/>
        <label>1</label>
    </ligand>
</feature>
<protein>
    <submittedName>
        <fullName evidence="5">TatD family deoxyribonuclease</fullName>
    </submittedName>
</protein>
<dbReference type="EMBL" id="PIOC01000020">
    <property type="protein sequence ID" value="RDW17325.1"/>
    <property type="molecule type" value="Genomic_DNA"/>
</dbReference>
<comment type="similarity">
    <text evidence="1">Belongs to the metallo-dependent hydrolases superfamily. TatD-type hydrolase family.</text>
</comment>
<evidence type="ECO:0000313" key="5">
    <source>
        <dbReference type="EMBL" id="RDW17325.1"/>
    </source>
</evidence>
<keyword evidence="2 4" id="KW-0479">Metal-binding</keyword>
<sequence length="265" mass="31033">MEQQNFGSAWHLVDAHIHLDKYTKSEQQQIIDEMEQYGVESLITVSYDIESSKENLTLHREHNNIKAAFGFHPEQQVLNNEAMQELRAFIDLHHHDMIAIGEVGLPYYTRKENPDLRIEPYLEILEQFIILAKRYDKPIVLHAIYEDAGVVCDLLEKNKIKKAHFHWYKGDTRTIERMIRNGYFISITPDVLYETEIQQVVKQYPLAQMMVETDGPWPFTGPFAGEMTHPQMIHQSIETIAKIKGLEIAKVYGQLLWNTKQFYCI</sequence>
<accession>A0A3D8PQL8</accession>